<dbReference type="EMBL" id="CP002049">
    <property type="protein sequence ID" value="ADI15944.1"/>
    <property type="molecule type" value="Genomic_DNA"/>
</dbReference>
<feature type="coiled-coil region" evidence="1">
    <location>
        <begin position="45"/>
        <end position="128"/>
    </location>
</feature>
<dbReference type="InterPro" id="IPR050570">
    <property type="entry name" value="Cell_wall_metabolism_enzyme"/>
</dbReference>
<dbReference type="CDD" id="cd12797">
    <property type="entry name" value="M23_peptidase"/>
    <property type="match status" value="1"/>
</dbReference>
<proteinExistence type="predicted"/>
<dbReference type="Gene3D" id="2.70.70.10">
    <property type="entry name" value="Glucose Permease (Domain IIA)"/>
    <property type="match status" value="1"/>
</dbReference>
<dbReference type="InterPro" id="IPR011055">
    <property type="entry name" value="Dup_hybrid_motif"/>
</dbReference>
<dbReference type="eggNOG" id="COG3883">
    <property type="taxonomic scope" value="Bacteria"/>
</dbReference>
<evidence type="ECO:0000256" key="1">
    <source>
        <dbReference type="SAM" id="Coils"/>
    </source>
</evidence>
<keyword evidence="1" id="KW-0175">Coiled coil</keyword>
<feature type="domain" description="M23ase beta-sheet core" evidence="2">
    <location>
        <begin position="354"/>
        <end position="418"/>
    </location>
</feature>
<sequence length="453" mass="48798">MWFPGARVRRTLLAALVGAAPLGGVARAQESAQLEADIVAFEELLNERISQLSALEAELQETEAALAERVAERDRLSAEVTALSAEGEALEAQIRDLSAQQETAAARIEALQLELAGLEAQLRELLVSLHKRRTGRYARLLAESATLFELRVRNYYLSRLTERDVALLERFEAGVAELEAERAARAEQLEALAARERELETNRAALERAQVELAAAVAALEGTRAGQLAQQQALLEEQSRIEADLVGARATLAEVLERQRQRAAERAEAERRRAEAARLAEQRAASEAEAAAQAAENAEDDFAAEAARLEELIRALSEPAPAAETDFMAPIPDPVVVRAFGEGGASDIWLQAEEPGTAVQAVKSGVVYQASRITANSGYTVAIQHEGDLISAYTNLQPPEVEVGERVHQGQILGYLGGGIIAPNVLQFRLGTQSGAQIIYQDPAPLLGVAASE</sequence>
<evidence type="ECO:0000313" key="4">
    <source>
        <dbReference type="Proteomes" id="UP000000379"/>
    </source>
</evidence>
<reference evidence="4" key="1">
    <citation type="submission" date="2010-05" db="EMBL/GenBank/DDBJ databases">
        <title>The complete genome of Truepera radiovictris DSM 17093.</title>
        <authorList>
            <consortium name="US DOE Joint Genome Institute (JGI-PGF)"/>
            <person name="Lucas S."/>
            <person name="Copeland A."/>
            <person name="Lapidus A."/>
            <person name="Glavina del Rio T."/>
            <person name="Dalin E."/>
            <person name="Tice H."/>
            <person name="Bruce D."/>
            <person name="Goodwin L."/>
            <person name="Pitluck S."/>
            <person name="Kyrpides N."/>
            <person name="Mavromatis K."/>
            <person name="Ovchinnikova G."/>
            <person name="Munk A.C."/>
            <person name="Detter J.C."/>
            <person name="Han C."/>
            <person name="Tapia R."/>
            <person name="Land M."/>
            <person name="Hauser L."/>
            <person name="Markowitz V."/>
            <person name="Cheng J.-F."/>
            <person name="Hugenholtz P."/>
            <person name="Woyke T."/>
            <person name="Wu D."/>
            <person name="Tindall B."/>
            <person name="Pomrenke H.G."/>
            <person name="Brambilla E."/>
            <person name="Klenk H.-P."/>
            <person name="Eisen J.A."/>
        </authorList>
    </citation>
    <scope>NUCLEOTIDE SEQUENCE [LARGE SCALE GENOMIC DNA]</scope>
    <source>
        <strain evidence="4">DSM 17093 / CIP 108686 / LMG 22925 / RQ-24</strain>
    </source>
</reference>
<dbReference type="OrthoDB" id="2986589at2"/>
<feature type="coiled-coil region" evidence="1">
    <location>
        <begin position="168"/>
        <end position="212"/>
    </location>
</feature>
<dbReference type="GO" id="GO:0004222">
    <property type="term" value="F:metalloendopeptidase activity"/>
    <property type="evidence" value="ECO:0007669"/>
    <property type="project" value="TreeGrafter"/>
</dbReference>
<dbReference type="eggNOG" id="COG0739">
    <property type="taxonomic scope" value="Bacteria"/>
</dbReference>
<dbReference type="AlphaFoldDB" id="D7CVN3"/>
<dbReference type="InterPro" id="IPR016047">
    <property type="entry name" value="M23ase_b-sheet_dom"/>
</dbReference>
<evidence type="ECO:0000313" key="3">
    <source>
        <dbReference type="EMBL" id="ADI15944.1"/>
    </source>
</evidence>
<name>D7CVN3_TRURR</name>
<dbReference type="Proteomes" id="UP000000379">
    <property type="component" value="Chromosome"/>
</dbReference>
<evidence type="ECO:0000259" key="2">
    <source>
        <dbReference type="Pfam" id="PF01551"/>
    </source>
</evidence>
<organism evidence="3 4">
    <name type="scientific">Truepera radiovictrix (strain DSM 17093 / CIP 108686 / LMG 22925 / RQ-24)</name>
    <dbReference type="NCBI Taxonomy" id="649638"/>
    <lineage>
        <taxon>Bacteria</taxon>
        <taxon>Thermotogati</taxon>
        <taxon>Deinococcota</taxon>
        <taxon>Deinococci</taxon>
        <taxon>Trueperales</taxon>
        <taxon>Trueperaceae</taxon>
        <taxon>Truepera</taxon>
    </lineage>
</organism>
<protein>
    <submittedName>
        <fullName evidence="3">Peptidase M23</fullName>
    </submittedName>
</protein>
<dbReference type="PANTHER" id="PTHR21666">
    <property type="entry name" value="PEPTIDASE-RELATED"/>
    <property type="match status" value="1"/>
</dbReference>
<dbReference type="HOGENOM" id="CLU_034826_0_0_0"/>
<feature type="coiled-coil region" evidence="1">
    <location>
        <begin position="253"/>
        <end position="315"/>
    </location>
</feature>
<dbReference type="RefSeq" id="WP_013179303.1">
    <property type="nucleotide sequence ID" value="NC_014221.1"/>
</dbReference>
<keyword evidence="4" id="KW-1185">Reference proteome</keyword>
<gene>
    <name evidence="3" type="ordered locus">Trad_2845</name>
</gene>
<dbReference type="Gene3D" id="6.10.250.3150">
    <property type="match status" value="1"/>
</dbReference>
<dbReference type="Pfam" id="PF01551">
    <property type="entry name" value="Peptidase_M23"/>
    <property type="match status" value="1"/>
</dbReference>
<dbReference type="PANTHER" id="PTHR21666:SF270">
    <property type="entry name" value="MUREIN HYDROLASE ACTIVATOR ENVC"/>
    <property type="match status" value="1"/>
</dbReference>
<reference evidence="3 4" key="2">
    <citation type="journal article" date="2011" name="Stand. Genomic Sci.">
        <title>Complete genome sequence of Truepera radiovictrix type strain (RQ-24).</title>
        <authorList>
            <person name="Ivanova N."/>
            <person name="Rohde C."/>
            <person name="Munk C."/>
            <person name="Nolan M."/>
            <person name="Lucas S."/>
            <person name="Del Rio T.G."/>
            <person name="Tice H."/>
            <person name="Deshpande S."/>
            <person name="Cheng J.F."/>
            <person name="Tapia R."/>
            <person name="Han C."/>
            <person name="Goodwin L."/>
            <person name="Pitluck S."/>
            <person name="Liolios K."/>
            <person name="Mavromatis K."/>
            <person name="Mikhailova N."/>
            <person name="Pati A."/>
            <person name="Chen A."/>
            <person name="Palaniappan K."/>
            <person name="Land M."/>
            <person name="Hauser L."/>
            <person name="Chang Y.J."/>
            <person name="Jeffries C.D."/>
            <person name="Brambilla E."/>
            <person name="Rohde M."/>
            <person name="Goker M."/>
            <person name="Tindall B.J."/>
            <person name="Woyke T."/>
            <person name="Bristow J."/>
            <person name="Eisen J.A."/>
            <person name="Markowitz V."/>
            <person name="Hugenholtz P."/>
            <person name="Kyrpides N.C."/>
            <person name="Klenk H.P."/>
            <person name="Lapidus A."/>
        </authorList>
    </citation>
    <scope>NUCLEOTIDE SEQUENCE [LARGE SCALE GENOMIC DNA]</scope>
    <source>
        <strain evidence="4">DSM 17093 / CIP 108686 / LMG 22925 / RQ-24</strain>
    </source>
</reference>
<dbReference type="STRING" id="649638.Trad_2845"/>
<dbReference type="SUPFAM" id="SSF51261">
    <property type="entry name" value="Duplicated hybrid motif"/>
    <property type="match status" value="1"/>
</dbReference>
<dbReference type="KEGG" id="tra:Trad_2845"/>
<accession>D7CVN3</accession>